<comment type="caution">
    <text evidence="1">The sequence shown here is derived from an EMBL/GenBank/DDBJ whole genome shotgun (WGS) entry which is preliminary data.</text>
</comment>
<evidence type="ECO:0008006" key="3">
    <source>
        <dbReference type="Google" id="ProtNLM"/>
    </source>
</evidence>
<dbReference type="Proteomes" id="UP000489600">
    <property type="component" value="Unassembled WGS sequence"/>
</dbReference>
<accession>A0A565CGN2</accession>
<dbReference type="InterPro" id="IPR007750">
    <property type="entry name" value="DUF674"/>
</dbReference>
<evidence type="ECO:0000313" key="1">
    <source>
        <dbReference type="EMBL" id="VVB12888.1"/>
    </source>
</evidence>
<dbReference type="PANTHER" id="PTHR33103:SF27">
    <property type="entry name" value="OS04G0594700 PROTEIN"/>
    <property type="match status" value="1"/>
</dbReference>
<dbReference type="AlphaFoldDB" id="A0A565CGN2"/>
<proteinExistence type="predicted"/>
<protein>
    <recommendedName>
        <fullName evidence="3">DUF674 family protein</fullName>
    </recommendedName>
</protein>
<sequence>MAETCREPKVRLRLFVDEEKNKVVLAEASKDFVDVLFSLLTLPMGAIVRLLEKHRESSKPITIGCFNNLYKSVVDMDIHNFETQASKEILLNPRSLSEVKCRKLKLDINPTDDLKFFTCRNLCNLCSNFNTSLCKCGNLMNAEMPLSSQPRVSASLQNDANGVFVSGRCSYIITDDLNVAVSSTSLVLNKLKSQGYVDVSKLGEKLVDVGFEEVLTLLECIFSSNAPLTDAFLNNKESTQDSSKIDQILSQCVEEKNGVEAEPEKVLTLSAVVRKHDMNILYVECGEDFVDHLFSFLAVPLESVLEIFGNISTNGCIGNLFGSFNDLSGVNERTTHKSMLHHYYRCKKQLLDITTDQTPVYDCYKIPGSGLTINSDLNPVVLMDPKSNGRDQSPEGSGFVKRDTKFTVSDDLIITPMNSSSTICLLKKFEIQAEDLEVQEISITKIEATSLLRASLVTSSALNTCLKNLIVKNSKVERLAETRNCNSA</sequence>
<dbReference type="PANTHER" id="PTHR33103">
    <property type="entry name" value="OS01G0153900 PROTEIN"/>
    <property type="match status" value="1"/>
</dbReference>
<name>A0A565CGN2_9BRAS</name>
<gene>
    <name evidence="1" type="ORF">ANE_LOCUS23332</name>
</gene>
<reference evidence="1" key="1">
    <citation type="submission" date="2019-07" db="EMBL/GenBank/DDBJ databases">
        <authorList>
            <person name="Dittberner H."/>
        </authorList>
    </citation>
    <scope>NUCLEOTIDE SEQUENCE [LARGE SCALE GENOMIC DNA]</scope>
</reference>
<dbReference type="EMBL" id="CABITT030000008">
    <property type="protein sequence ID" value="VVB12888.1"/>
    <property type="molecule type" value="Genomic_DNA"/>
</dbReference>
<dbReference type="Pfam" id="PF05056">
    <property type="entry name" value="DUF674"/>
    <property type="match status" value="1"/>
</dbReference>
<organism evidence="1 2">
    <name type="scientific">Arabis nemorensis</name>
    <dbReference type="NCBI Taxonomy" id="586526"/>
    <lineage>
        <taxon>Eukaryota</taxon>
        <taxon>Viridiplantae</taxon>
        <taxon>Streptophyta</taxon>
        <taxon>Embryophyta</taxon>
        <taxon>Tracheophyta</taxon>
        <taxon>Spermatophyta</taxon>
        <taxon>Magnoliopsida</taxon>
        <taxon>eudicotyledons</taxon>
        <taxon>Gunneridae</taxon>
        <taxon>Pentapetalae</taxon>
        <taxon>rosids</taxon>
        <taxon>malvids</taxon>
        <taxon>Brassicales</taxon>
        <taxon>Brassicaceae</taxon>
        <taxon>Arabideae</taxon>
        <taxon>Arabis</taxon>
    </lineage>
</organism>
<keyword evidence="2" id="KW-1185">Reference proteome</keyword>
<evidence type="ECO:0000313" key="2">
    <source>
        <dbReference type="Proteomes" id="UP000489600"/>
    </source>
</evidence>
<dbReference type="OrthoDB" id="1277335at2759"/>